<comment type="caution">
    <text evidence="2">The sequence shown here is derived from an EMBL/GenBank/DDBJ whole genome shotgun (WGS) entry which is preliminary data.</text>
</comment>
<evidence type="ECO:0000256" key="1">
    <source>
        <dbReference type="HAMAP-Rule" id="MF_00652"/>
    </source>
</evidence>
<evidence type="ECO:0000313" key="2">
    <source>
        <dbReference type="EMBL" id="MDM8274251.1"/>
    </source>
</evidence>
<keyword evidence="3" id="KW-1185">Reference proteome</keyword>
<dbReference type="Pfam" id="PF03883">
    <property type="entry name" value="H2O2_YaaD"/>
    <property type="match status" value="1"/>
</dbReference>
<comment type="similarity">
    <text evidence="1">Belongs to the UPF0246 family.</text>
</comment>
<gene>
    <name evidence="2" type="ORF">QUW28_01880</name>
</gene>
<dbReference type="EMBL" id="JAUDDZ010000002">
    <property type="protein sequence ID" value="MDM8274251.1"/>
    <property type="molecule type" value="Genomic_DNA"/>
</dbReference>
<proteinExistence type="inferred from homology"/>
<dbReference type="PANTHER" id="PTHR30283">
    <property type="entry name" value="PEROXIDE STRESS RESPONSE PROTEIN YAAA"/>
    <property type="match status" value="1"/>
</dbReference>
<dbReference type="PANTHER" id="PTHR30283:SF4">
    <property type="entry name" value="PEROXIDE STRESS RESISTANCE PROTEIN YAAA"/>
    <property type="match status" value="1"/>
</dbReference>
<accession>A0ABT7V6Y7</accession>
<name>A0ABT7V6Y7_9ACTN</name>
<evidence type="ECO:0000313" key="3">
    <source>
        <dbReference type="Proteomes" id="UP001529421"/>
    </source>
</evidence>
<organism evidence="2 3">
    <name type="scientific">Enorma phocaeensis</name>
    <dbReference type="NCBI Taxonomy" id="1871019"/>
    <lineage>
        <taxon>Bacteria</taxon>
        <taxon>Bacillati</taxon>
        <taxon>Actinomycetota</taxon>
        <taxon>Coriobacteriia</taxon>
        <taxon>Coriobacteriales</taxon>
        <taxon>Coriobacteriaceae</taxon>
        <taxon>Enorma</taxon>
    </lineage>
</organism>
<sequence>MLQAIISPAKQMTVSTDTFLPQSISPFPAKTARLIEELRELELREGPSALKALWRVSDKLLAENVERLHAFVPVADKQELDDPRVARLVSPAIFSYTGIQFRSMAPEVMDCDELEWLQQHLWVLSGLYGCVRPFDAVEPYRLEMGAKLAVDGARDLYAFWGDLLARAICADGPVCVVNLASAEYAKAVLPHLPADSHATTCIFGEELRGGKPVQRATASKIARGSMVRWMAERGVKDACELTRFDVGYAYCPELSHEGRDRAGRSTQTLVFMKHAQA</sequence>
<reference evidence="3" key="1">
    <citation type="submission" date="2023-06" db="EMBL/GenBank/DDBJ databases">
        <title>Identification and characterization of horizontal gene transfer across gut microbiota members of farm animals based on homology search.</title>
        <authorList>
            <person name="Zeman M."/>
            <person name="Kubasova T."/>
            <person name="Jahodarova E."/>
            <person name="Nykrynova M."/>
            <person name="Rychlik I."/>
        </authorList>
    </citation>
    <scope>NUCLEOTIDE SEQUENCE [LARGE SCALE GENOMIC DNA]</scope>
    <source>
        <strain evidence="3">154_Feed</strain>
    </source>
</reference>
<dbReference type="RefSeq" id="WP_289544106.1">
    <property type="nucleotide sequence ID" value="NZ_JAUDDZ010000002.1"/>
</dbReference>
<dbReference type="HAMAP" id="MF_00652">
    <property type="entry name" value="UPF0246"/>
    <property type="match status" value="1"/>
</dbReference>
<dbReference type="InterPro" id="IPR005583">
    <property type="entry name" value="YaaA"/>
</dbReference>
<dbReference type="Proteomes" id="UP001529421">
    <property type="component" value="Unassembled WGS sequence"/>
</dbReference>
<protein>
    <recommendedName>
        <fullName evidence="1">UPF0246 protein QUW28_01880</fullName>
    </recommendedName>
</protein>